<evidence type="ECO:0000313" key="12">
    <source>
        <dbReference type="EMBL" id="OGW95214.1"/>
    </source>
</evidence>
<dbReference type="CDD" id="cd05387">
    <property type="entry name" value="BY-kinase"/>
    <property type="match status" value="1"/>
</dbReference>
<dbReference type="FunFam" id="3.40.50.300:FF:000527">
    <property type="entry name" value="Tyrosine-protein kinase etk"/>
    <property type="match status" value="1"/>
</dbReference>
<dbReference type="InterPro" id="IPR050445">
    <property type="entry name" value="Bact_polysacc_biosynth/exp"/>
</dbReference>
<dbReference type="GO" id="GO:0004715">
    <property type="term" value="F:non-membrane spanning protein tyrosine kinase activity"/>
    <property type="evidence" value="ECO:0007669"/>
    <property type="project" value="UniProtKB-EC"/>
</dbReference>
<proteinExistence type="inferred from homology"/>
<comment type="catalytic activity">
    <reaction evidence="9">
        <text>L-tyrosyl-[protein] + ATP = O-phospho-L-tyrosyl-[protein] + ADP + H(+)</text>
        <dbReference type="Rhea" id="RHEA:10596"/>
        <dbReference type="Rhea" id="RHEA-COMP:10136"/>
        <dbReference type="Rhea" id="RHEA-COMP:20101"/>
        <dbReference type="ChEBI" id="CHEBI:15378"/>
        <dbReference type="ChEBI" id="CHEBI:30616"/>
        <dbReference type="ChEBI" id="CHEBI:46858"/>
        <dbReference type="ChEBI" id="CHEBI:61978"/>
        <dbReference type="ChEBI" id="CHEBI:456216"/>
        <dbReference type="EC" id="2.7.10.2"/>
    </reaction>
</comment>
<evidence type="ECO:0000313" key="13">
    <source>
        <dbReference type="Proteomes" id="UP000178187"/>
    </source>
</evidence>
<evidence type="ECO:0000256" key="2">
    <source>
        <dbReference type="ARBA" id="ARBA00008883"/>
    </source>
</evidence>
<keyword evidence="10" id="KW-1133">Transmembrane helix</keyword>
<keyword evidence="10" id="KW-0472">Membrane</keyword>
<reference evidence="12 13" key="1">
    <citation type="journal article" date="2016" name="Nat. Commun.">
        <title>Thousands of microbial genomes shed light on interconnected biogeochemical processes in an aquifer system.</title>
        <authorList>
            <person name="Anantharaman K."/>
            <person name="Brown C.T."/>
            <person name="Hug L.A."/>
            <person name="Sharon I."/>
            <person name="Castelle C.J."/>
            <person name="Probst A.J."/>
            <person name="Thomas B.C."/>
            <person name="Singh A."/>
            <person name="Wilkins M.J."/>
            <person name="Karaoz U."/>
            <person name="Brodie E.L."/>
            <person name="Williams K.H."/>
            <person name="Hubbard S.S."/>
            <person name="Banfield J.F."/>
        </authorList>
    </citation>
    <scope>NUCLEOTIDE SEQUENCE [LARGE SCALE GENOMIC DNA]</scope>
</reference>
<dbReference type="InterPro" id="IPR027417">
    <property type="entry name" value="P-loop_NTPase"/>
</dbReference>
<dbReference type="SUPFAM" id="SSF52540">
    <property type="entry name" value="P-loop containing nucleoside triphosphate hydrolases"/>
    <property type="match status" value="1"/>
</dbReference>
<evidence type="ECO:0000256" key="7">
    <source>
        <dbReference type="ARBA" id="ARBA00022840"/>
    </source>
</evidence>
<evidence type="ECO:0000256" key="6">
    <source>
        <dbReference type="ARBA" id="ARBA00022777"/>
    </source>
</evidence>
<feature type="domain" description="AAA" evidence="11">
    <location>
        <begin position="405"/>
        <end position="516"/>
    </location>
</feature>
<evidence type="ECO:0000256" key="3">
    <source>
        <dbReference type="ARBA" id="ARBA00011903"/>
    </source>
</evidence>
<keyword evidence="6" id="KW-0418">Kinase</keyword>
<dbReference type="Pfam" id="PF13614">
    <property type="entry name" value="AAA_31"/>
    <property type="match status" value="1"/>
</dbReference>
<evidence type="ECO:0000256" key="8">
    <source>
        <dbReference type="ARBA" id="ARBA00023137"/>
    </source>
</evidence>
<comment type="similarity">
    <text evidence="1">Belongs to the CpsD/CapB family.</text>
</comment>
<keyword evidence="4" id="KW-0808">Transferase</keyword>
<keyword evidence="7" id="KW-0067">ATP-binding</keyword>
<dbReference type="EMBL" id="MHFR01000068">
    <property type="protein sequence ID" value="OGW95214.1"/>
    <property type="molecule type" value="Genomic_DNA"/>
</dbReference>
<protein>
    <recommendedName>
        <fullName evidence="3">non-specific protein-tyrosine kinase</fullName>
        <ecNumber evidence="3">2.7.10.2</ecNumber>
    </recommendedName>
</protein>
<feature type="transmembrane region" description="Helical" evidence="10">
    <location>
        <begin position="302"/>
        <end position="321"/>
    </location>
</feature>
<dbReference type="InterPro" id="IPR005702">
    <property type="entry name" value="Wzc-like_C"/>
</dbReference>
<organism evidence="12 13">
    <name type="scientific">Candidatus Danuiimicrobium aquiferis</name>
    <dbReference type="NCBI Taxonomy" id="1801832"/>
    <lineage>
        <taxon>Bacteria</taxon>
        <taxon>Pseudomonadati</taxon>
        <taxon>Candidatus Omnitrophota</taxon>
        <taxon>Candidatus Danuiimicrobium</taxon>
    </lineage>
</organism>
<comment type="caution">
    <text evidence="12">The sequence shown here is derived from an EMBL/GenBank/DDBJ whole genome shotgun (WGS) entry which is preliminary data.</text>
</comment>
<dbReference type="NCBIfam" id="TIGR01007">
    <property type="entry name" value="eps_fam"/>
    <property type="match status" value="1"/>
</dbReference>
<dbReference type="Gene3D" id="3.40.50.300">
    <property type="entry name" value="P-loop containing nucleotide triphosphate hydrolases"/>
    <property type="match status" value="1"/>
</dbReference>
<evidence type="ECO:0000256" key="10">
    <source>
        <dbReference type="SAM" id="Phobius"/>
    </source>
</evidence>
<dbReference type="AlphaFoldDB" id="A0A1G1KQI3"/>
<gene>
    <name evidence="12" type="ORF">A3G33_04600</name>
</gene>
<dbReference type="GO" id="GO:0005524">
    <property type="term" value="F:ATP binding"/>
    <property type="evidence" value="ECO:0007669"/>
    <property type="project" value="UniProtKB-KW"/>
</dbReference>
<keyword evidence="5" id="KW-0547">Nucleotide-binding</keyword>
<evidence type="ECO:0000256" key="1">
    <source>
        <dbReference type="ARBA" id="ARBA00007316"/>
    </source>
</evidence>
<keyword evidence="10" id="KW-0812">Transmembrane</keyword>
<dbReference type="PANTHER" id="PTHR32309:SF13">
    <property type="entry name" value="FERRIC ENTEROBACTIN TRANSPORT PROTEIN FEPE"/>
    <property type="match status" value="1"/>
</dbReference>
<comment type="similarity">
    <text evidence="2">Belongs to the etk/wzc family.</text>
</comment>
<name>A0A1G1KQI3_9BACT</name>
<evidence type="ECO:0000256" key="9">
    <source>
        <dbReference type="ARBA" id="ARBA00051245"/>
    </source>
</evidence>
<feature type="transmembrane region" description="Helical" evidence="10">
    <location>
        <begin position="29"/>
        <end position="47"/>
    </location>
</feature>
<dbReference type="InterPro" id="IPR025669">
    <property type="entry name" value="AAA_dom"/>
</dbReference>
<evidence type="ECO:0000259" key="11">
    <source>
        <dbReference type="Pfam" id="PF13614"/>
    </source>
</evidence>
<sequence length="590" mass="66587">MTTRPYLEQEESEAVNLRYYFDLIFRQRVPIVTFLIIIVTVAVLVVLKLPNNYQAVAELLFDNPEAVSAPERELATPNYGQDHIATQLQILKGISVTEEAVKKTNYHEKVGMSMERAAGSALGALSTIQIKGTRIVRVVFQSEDPKIAAEMVNAICEGYIKKNIENRLYFSQEIMKLLPAETQKTLKSQTPMGQLEELSQKELIESLPSVQADPTLRELKKKKTEIENELTALRQQYREQHPSIIQREANLKFIDESIQIETQKIVANLKSSISGRLQISNVRFIKRADPPMSPSGPDRKKLLLIVVLGYLFASSLIVILLDQFDDRIKGQEDIERYLHLPYLGHLPLIRKQDVKSNQERALYSHHKPDSEVAEAIRYIRVGINFSAPPEILRCLLVTSSLPQEGKSFTAANLAVSMALDGNKVLLIDADSRRPVGHRIFQLRNEVGLINFLTSNISFESVIQPSGVNEHLFVMPSGPTSPNPSELFASGRMKELVQLARTQYDRVVIDAPPLTGIGDGFVLGGVVGHLILIVMAGKTSRYAVSAIKHRLVDSNIKIVGVILNSLDVERERYGYYRYHYYTYQRYYGKKK</sequence>
<dbReference type="PANTHER" id="PTHR32309">
    <property type="entry name" value="TYROSINE-PROTEIN KINASE"/>
    <property type="match status" value="1"/>
</dbReference>
<evidence type="ECO:0000256" key="5">
    <source>
        <dbReference type="ARBA" id="ARBA00022741"/>
    </source>
</evidence>
<keyword evidence="8" id="KW-0829">Tyrosine-protein kinase</keyword>
<dbReference type="EC" id="2.7.10.2" evidence="3"/>
<dbReference type="GO" id="GO:0005886">
    <property type="term" value="C:plasma membrane"/>
    <property type="evidence" value="ECO:0007669"/>
    <property type="project" value="TreeGrafter"/>
</dbReference>
<accession>A0A1G1KQI3</accession>
<evidence type="ECO:0000256" key="4">
    <source>
        <dbReference type="ARBA" id="ARBA00022679"/>
    </source>
</evidence>
<dbReference type="GO" id="GO:0042802">
    <property type="term" value="F:identical protein binding"/>
    <property type="evidence" value="ECO:0007669"/>
    <property type="project" value="UniProtKB-ARBA"/>
</dbReference>
<dbReference type="Proteomes" id="UP000178187">
    <property type="component" value="Unassembled WGS sequence"/>
</dbReference>